<name>A0A4Y3NCB4_PAEAU</name>
<evidence type="ECO:0000313" key="1">
    <source>
        <dbReference type="EMBL" id="GEB18863.1"/>
    </source>
</evidence>
<accession>A0A4Y3NCB4</accession>
<dbReference type="AlphaFoldDB" id="A0A4Y3NCB4"/>
<dbReference type="InterPro" id="IPR036188">
    <property type="entry name" value="FAD/NAD-bd_sf"/>
</dbReference>
<proteinExistence type="predicted"/>
<sequence length="266" mass="28479">MTQLHTHDYRNPQQLPEGAVLIVGAGQSGGQIAEELHATGRDVHLSVSMVPEAPRRYRGQDLIYWMLETGKHGPDYGVNGLTTQALPSPALRFAPNPLLSGIDGGHSIHLRELGRRGMHVHGHVESIDDGDITFSDDLPERLAAVESLFGQRSGRAIDAYIAAAGIDAPSQPPVEADDWLPTGPAQLNLADAGITTVLWATGYKLDFSLIDLPVVDEWGYPKHSGGVMEQAGLYVVGLPWLTRHYSAIVGGVGLDAEYVAGRVAGD</sequence>
<organism evidence="1 2">
    <name type="scientific">Paenarthrobacter aurescens</name>
    <name type="common">Arthrobacter aurescens</name>
    <dbReference type="NCBI Taxonomy" id="43663"/>
    <lineage>
        <taxon>Bacteria</taxon>
        <taxon>Bacillati</taxon>
        <taxon>Actinomycetota</taxon>
        <taxon>Actinomycetes</taxon>
        <taxon>Micrococcales</taxon>
        <taxon>Micrococcaceae</taxon>
        <taxon>Paenarthrobacter</taxon>
    </lineage>
</organism>
<dbReference type="Gene3D" id="3.50.50.60">
    <property type="entry name" value="FAD/NAD(P)-binding domain"/>
    <property type="match status" value="2"/>
</dbReference>
<evidence type="ECO:0000313" key="2">
    <source>
        <dbReference type="Proteomes" id="UP000317715"/>
    </source>
</evidence>
<keyword evidence="2" id="KW-1185">Reference proteome</keyword>
<gene>
    <name evidence="1" type="ORF">AAU01_16180</name>
</gene>
<comment type="caution">
    <text evidence="1">The sequence shown here is derived from an EMBL/GenBank/DDBJ whole genome shotgun (WGS) entry which is preliminary data.</text>
</comment>
<dbReference type="EMBL" id="BJMD01000008">
    <property type="protein sequence ID" value="GEB18863.1"/>
    <property type="molecule type" value="Genomic_DNA"/>
</dbReference>
<dbReference type="Proteomes" id="UP000317715">
    <property type="component" value="Unassembled WGS sequence"/>
</dbReference>
<reference evidence="1 2" key="1">
    <citation type="submission" date="2019-06" db="EMBL/GenBank/DDBJ databases">
        <title>Whole genome shotgun sequence of Paenarthrobacter aurescens NBRC 12136.</title>
        <authorList>
            <person name="Hosoyama A."/>
            <person name="Uohara A."/>
            <person name="Ohji S."/>
            <person name="Ichikawa N."/>
        </authorList>
    </citation>
    <scope>NUCLEOTIDE SEQUENCE [LARGE SCALE GENOMIC DNA]</scope>
    <source>
        <strain evidence="1 2">NBRC 12136</strain>
    </source>
</reference>
<dbReference type="SUPFAM" id="SSF51905">
    <property type="entry name" value="FAD/NAD(P)-binding domain"/>
    <property type="match status" value="1"/>
</dbReference>
<protein>
    <submittedName>
        <fullName evidence="1">Uncharacterized protein</fullName>
    </submittedName>
</protein>